<comment type="subcellular location">
    <subcellularLocation>
        <location evidence="1">Cytoplasm</location>
    </subcellularLocation>
</comment>
<dbReference type="InterPro" id="IPR002315">
    <property type="entry name" value="tRNA-synt_gly"/>
</dbReference>
<dbReference type="PROSITE" id="PS50862">
    <property type="entry name" value="AA_TRNA_LIGASE_II"/>
    <property type="match status" value="1"/>
</dbReference>
<dbReference type="InterPro" id="IPR027031">
    <property type="entry name" value="Gly-tRNA_synthase/POLG2"/>
</dbReference>
<proteinExistence type="inferred from homology"/>
<name>A0A133U603_9EURY</name>
<dbReference type="CDD" id="cd00774">
    <property type="entry name" value="GlyRS-like_core"/>
    <property type="match status" value="1"/>
</dbReference>
<dbReference type="GO" id="GO:0005524">
    <property type="term" value="F:ATP binding"/>
    <property type="evidence" value="ECO:0007669"/>
    <property type="project" value="UniProtKB-KW"/>
</dbReference>
<protein>
    <recommendedName>
        <fullName evidence="3">glycine--tRNA ligase</fullName>
        <ecNumber evidence="3">6.1.1.14</ecNumber>
    </recommendedName>
    <alternativeName>
        <fullName evidence="10">Diadenosine tetraphosphate synthetase</fullName>
    </alternativeName>
</protein>
<evidence type="ECO:0000256" key="7">
    <source>
        <dbReference type="ARBA" id="ARBA00022840"/>
    </source>
</evidence>
<reference evidence="12 13" key="1">
    <citation type="journal article" date="2016" name="Sci. Rep.">
        <title>Metabolic traits of an uncultured archaeal lineage -MSBL1- from brine pools of the Red Sea.</title>
        <authorList>
            <person name="Mwirichia R."/>
            <person name="Alam I."/>
            <person name="Rashid M."/>
            <person name="Vinu M."/>
            <person name="Ba-Alawi W."/>
            <person name="Anthony Kamau A."/>
            <person name="Kamanda Ngugi D."/>
            <person name="Goker M."/>
            <person name="Klenk H.P."/>
            <person name="Bajic V."/>
            <person name="Stingl U."/>
        </authorList>
    </citation>
    <scope>NUCLEOTIDE SEQUENCE [LARGE SCALE GENOMIC DNA]</scope>
    <source>
        <strain evidence="12">SCGC-AAA259A05</strain>
    </source>
</reference>
<dbReference type="InterPro" id="IPR004154">
    <property type="entry name" value="Anticodon-bd"/>
</dbReference>
<dbReference type="InterPro" id="IPR002314">
    <property type="entry name" value="aa-tRNA-synt_IIb"/>
</dbReference>
<organism evidence="12 13">
    <name type="scientific">candidate division MSBL1 archaeon SCGC-AAA259A05</name>
    <dbReference type="NCBI Taxonomy" id="1698259"/>
    <lineage>
        <taxon>Archaea</taxon>
        <taxon>Methanobacteriati</taxon>
        <taxon>Methanobacteriota</taxon>
        <taxon>candidate division MSBL1</taxon>
    </lineage>
</organism>
<keyword evidence="4" id="KW-0963">Cytoplasm</keyword>
<accession>A0A133U603</accession>
<keyword evidence="9" id="KW-0030">Aminoacyl-tRNA synthetase</keyword>
<dbReference type="GO" id="GO:0006426">
    <property type="term" value="P:glycyl-tRNA aminoacylation"/>
    <property type="evidence" value="ECO:0007669"/>
    <property type="project" value="InterPro"/>
</dbReference>
<keyword evidence="7" id="KW-0067">ATP-binding</keyword>
<dbReference type="EC" id="6.1.1.14" evidence="3"/>
<dbReference type="GO" id="GO:0044281">
    <property type="term" value="P:small molecule metabolic process"/>
    <property type="evidence" value="ECO:0007669"/>
    <property type="project" value="UniProtKB-ARBA"/>
</dbReference>
<evidence type="ECO:0000313" key="13">
    <source>
        <dbReference type="Proteomes" id="UP000070163"/>
    </source>
</evidence>
<comment type="similarity">
    <text evidence="2">Belongs to the class-II aminoacyl-tRNA synthetase family.</text>
</comment>
<comment type="caution">
    <text evidence="12">The sequence shown here is derived from an EMBL/GenBank/DDBJ whole genome shotgun (WGS) entry which is preliminary data.</text>
</comment>
<dbReference type="SUPFAM" id="SSF55681">
    <property type="entry name" value="Class II aaRS and biotin synthetases"/>
    <property type="match status" value="1"/>
</dbReference>
<dbReference type="Pfam" id="PF00587">
    <property type="entry name" value="tRNA-synt_2b"/>
    <property type="match status" value="1"/>
</dbReference>
<evidence type="ECO:0000256" key="4">
    <source>
        <dbReference type="ARBA" id="ARBA00022490"/>
    </source>
</evidence>
<evidence type="ECO:0000256" key="1">
    <source>
        <dbReference type="ARBA" id="ARBA00004496"/>
    </source>
</evidence>
<dbReference type="PRINTS" id="PR01043">
    <property type="entry name" value="TRNASYNTHGLY"/>
</dbReference>
<feature type="domain" description="Aminoacyl-transfer RNA synthetases class-II family profile" evidence="11">
    <location>
        <begin position="7"/>
        <end position="402"/>
    </location>
</feature>
<dbReference type="AlphaFoldDB" id="A0A133U603"/>
<keyword evidence="13" id="KW-1185">Reference proteome</keyword>
<dbReference type="EMBL" id="LHXJ01000070">
    <property type="protein sequence ID" value="KXA89629.1"/>
    <property type="molecule type" value="Genomic_DNA"/>
</dbReference>
<evidence type="ECO:0000256" key="3">
    <source>
        <dbReference type="ARBA" id="ARBA00012829"/>
    </source>
</evidence>
<dbReference type="GO" id="GO:0004820">
    <property type="term" value="F:glycine-tRNA ligase activity"/>
    <property type="evidence" value="ECO:0007669"/>
    <property type="project" value="UniProtKB-EC"/>
</dbReference>
<dbReference type="Gene3D" id="3.30.930.10">
    <property type="entry name" value="Bira Bifunctional Protein, Domain 2"/>
    <property type="match status" value="1"/>
</dbReference>
<dbReference type="InterPro" id="IPR036621">
    <property type="entry name" value="Anticodon-bd_dom_sf"/>
</dbReference>
<evidence type="ECO:0000256" key="9">
    <source>
        <dbReference type="ARBA" id="ARBA00023146"/>
    </source>
</evidence>
<dbReference type="GO" id="GO:0005737">
    <property type="term" value="C:cytoplasm"/>
    <property type="evidence" value="ECO:0007669"/>
    <property type="project" value="UniProtKB-SubCell"/>
</dbReference>
<evidence type="ECO:0000259" key="11">
    <source>
        <dbReference type="PROSITE" id="PS50862"/>
    </source>
</evidence>
<keyword evidence="5" id="KW-0436">Ligase</keyword>
<dbReference type="NCBIfam" id="TIGR00389">
    <property type="entry name" value="glyS_dimeric"/>
    <property type="match status" value="1"/>
</dbReference>
<keyword evidence="6" id="KW-0547">Nucleotide-binding</keyword>
<dbReference type="Proteomes" id="UP000070163">
    <property type="component" value="Unassembled WGS sequence"/>
</dbReference>
<evidence type="ECO:0000256" key="2">
    <source>
        <dbReference type="ARBA" id="ARBA00008226"/>
    </source>
</evidence>
<sequence>MSKNSPEKVMEVAKRRGFIWPSFEPYGGVAGFYDFGPLGALLKEKIIQKWRHYYVVKEGCLEIDSPTVFPEEVLEASGHVNHFTDVMIECKSCTAAYEVTDLVKEFTGKDIEGQSREEMKKVIENSKIRCPECGGNLGKIYDFNTMFPTEIGPKGVRQAYLRPETAQSIFVDFNRLQRIARRKLPFGVAQTGKGYRNEISPRKGIIRLREFTMAEAEIFFDPEDPSHPDFDQVKEENIKLWLAEDQENEVEKLTEVKAGEAVERGLVVNELLAYHLALAKKFVLDLGIKEEKMRFREQVSGERAHYSEETWDLEVYSQKYDWVEVAGIAYRTDYDLSRHSEYSDSDMTVFYQEKGEEEGKRVLPHVVEPSFGVDRPLYCVLEQSFVEEDDRSYLQLNKELSPIEVSVFPLISDDDLTERAVEVHEELKGEGIFAEYDDSGSIGRRYARADEVGTPYCVTIDHQTLEDSTVTIRDRDSTEQIRVKINELSEIIDRLLDGKLEFESAGEPV</sequence>
<dbReference type="PANTHER" id="PTHR10745">
    <property type="entry name" value="GLYCYL-TRNA SYNTHETASE/DNA POLYMERASE SUBUNIT GAMMA-2"/>
    <property type="match status" value="1"/>
</dbReference>
<dbReference type="InterPro" id="IPR033731">
    <property type="entry name" value="GlyRS-like_core"/>
</dbReference>
<dbReference type="InterPro" id="IPR006195">
    <property type="entry name" value="aa-tRNA-synth_II"/>
</dbReference>
<dbReference type="Pfam" id="PF03129">
    <property type="entry name" value="HGTP_anticodon"/>
    <property type="match status" value="1"/>
</dbReference>
<dbReference type="PANTHER" id="PTHR10745:SF0">
    <property type="entry name" value="GLYCINE--TRNA LIGASE"/>
    <property type="match status" value="1"/>
</dbReference>
<dbReference type="NCBIfam" id="NF003211">
    <property type="entry name" value="PRK04173.1"/>
    <property type="match status" value="1"/>
</dbReference>
<dbReference type="PATRIC" id="fig|1698259.3.peg.1397"/>
<evidence type="ECO:0000256" key="6">
    <source>
        <dbReference type="ARBA" id="ARBA00022741"/>
    </source>
</evidence>
<evidence type="ECO:0000256" key="8">
    <source>
        <dbReference type="ARBA" id="ARBA00022917"/>
    </source>
</evidence>
<gene>
    <name evidence="12" type="ORF">AKJ57_05070</name>
</gene>
<dbReference type="Gene3D" id="3.40.50.800">
    <property type="entry name" value="Anticodon-binding domain"/>
    <property type="match status" value="1"/>
</dbReference>
<evidence type="ECO:0000313" key="12">
    <source>
        <dbReference type="EMBL" id="KXA89629.1"/>
    </source>
</evidence>
<dbReference type="CDD" id="cd00858">
    <property type="entry name" value="GlyRS_anticodon"/>
    <property type="match status" value="1"/>
</dbReference>
<evidence type="ECO:0000256" key="10">
    <source>
        <dbReference type="ARBA" id="ARBA00030057"/>
    </source>
</evidence>
<dbReference type="SUPFAM" id="SSF52954">
    <property type="entry name" value="Class II aaRS ABD-related"/>
    <property type="match status" value="1"/>
</dbReference>
<evidence type="ECO:0000256" key="5">
    <source>
        <dbReference type="ARBA" id="ARBA00022598"/>
    </source>
</evidence>
<dbReference type="FunFam" id="3.40.50.800:FF:000002">
    <property type="entry name" value="Glycine--tRNA ligase"/>
    <property type="match status" value="1"/>
</dbReference>
<dbReference type="InterPro" id="IPR045864">
    <property type="entry name" value="aa-tRNA-synth_II/BPL/LPL"/>
</dbReference>
<keyword evidence="8" id="KW-0648">Protein biosynthesis</keyword>
<dbReference type="Gene3D" id="3.30.40.230">
    <property type="match status" value="1"/>
</dbReference>